<dbReference type="SMART" id="SM00490">
    <property type="entry name" value="HELICc"/>
    <property type="match status" value="1"/>
</dbReference>
<dbReference type="GO" id="GO:0003724">
    <property type="term" value="F:RNA helicase activity"/>
    <property type="evidence" value="ECO:0007669"/>
    <property type="project" value="UniProtKB-EC"/>
</dbReference>
<feature type="region of interest" description="Disordered" evidence="12">
    <location>
        <begin position="1"/>
        <end position="65"/>
    </location>
</feature>
<evidence type="ECO:0000313" key="15">
    <source>
        <dbReference type="EMBL" id="EAS35556.1"/>
    </source>
</evidence>
<dbReference type="FunFam" id="3.40.50.300:FF:000819">
    <property type="entry name" value="ATP dependent RNA helicase, putative"/>
    <property type="match status" value="1"/>
</dbReference>
<dbReference type="EMBL" id="GG704911">
    <property type="protein sequence ID" value="EAS35556.1"/>
    <property type="molecule type" value="Genomic_DNA"/>
</dbReference>
<evidence type="ECO:0000256" key="3">
    <source>
        <dbReference type="ARBA" id="ARBA00022528"/>
    </source>
</evidence>
<feature type="domain" description="Helicase C-terminal" evidence="14">
    <location>
        <begin position="923"/>
        <end position="1087"/>
    </location>
</feature>
<evidence type="ECO:0000256" key="1">
    <source>
        <dbReference type="ARBA" id="ARBA00004229"/>
    </source>
</evidence>
<keyword evidence="6" id="KW-0378">Hydrolase</keyword>
<keyword evidence="9" id="KW-0694">RNA-binding</keyword>
<evidence type="ECO:0000256" key="8">
    <source>
        <dbReference type="ARBA" id="ARBA00022840"/>
    </source>
</evidence>
<keyword evidence="7 15" id="KW-0347">Helicase</keyword>
<keyword evidence="4" id="KW-0934">Plastid</keyword>
<comment type="subcellular location">
    <subcellularLocation>
        <location evidence="1">Plastid</location>
        <location evidence="1">Chloroplast</location>
    </subcellularLocation>
</comment>
<dbReference type="PROSITE" id="PS51194">
    <property type="entry name" value="HELICASE_CTER"/>
    <property type="match status" value="1"/>
</dbReference>
<evidence type="ECO:0000313" key="16">
    <source>
        <dbReference type="Proteomes" id="UP000001261"/>
    </source>
</evidence>
<feature type="region of interest" description="Disordered" evidence="12">
    <location>
        <begin position="369"/>
        <end position="404"/>
    </location>
</feature>
<dbReference type="CDD" id="cd18791">
    <property type="entry name" value="SF2_C_RHA"/>
    <property type="match status" value="1"/>
</dbReference>
<dbReference type="FunFam" id="3.40.50.300:FF:000500">
    <property type="entry name" value="ATP-dependent RNA helicase DHX29"/>
    <property type="match status" value="1"/>
</dbReference>
<dbReference type="GO" id="GO:0016787">
    <property type="term" value="F:hydrolase activity"/>
    <property type="evidence" value="ECO:0007669"/>
    <property type="project" value="UniProtKB-KW"/>
</dbReference>
<dbReference type="SMART" id="SM00847">
    <property type="entry name" value="HA2"/>
    <property type="match status" value="1"/>
</dbReference>
<feature type="domain" description="Helicase ATP-binding" evidence="13">
    <location>
        <begin position="664"/>
        <end position="835"/>
    </location>
</feature>
<reference evidence="16" key="2">
    <citation type="journal article" date="2010" name="Genome Res.">
        <title>Population genomic sequencing of Coccidioides fungi reveals recent hybridization and transposon control.</title>
        <authorList>
            <person name="Neafsey D.E."/>
            <person name="Barker B.M."/>
            <person name="Sharpton T.J."/>
            <person name="Stajich J.E."/>
            <person name="Park D.J."/>
            <person name="Whiston E."/>
            <person name="Hung C.-Y."/>
            <person name="McMahan C."/>
            <person name="White J."/>
            <person name="Sykes S."/>
            <person name="Heiman D."/>
            <person name="Young S."/>
            <person name="Zeng Q."/>
            <person name="Abouelleil A."/>
            <person name="Aftuck L."/>
            <person name="Bessette D."/>
            <person name="Brown A."/>
            <person name="FitzGerald M."/>
            <person name="Lui A."/>
            <person name="Macdonald J.P."/>
            <person name="Priest M."/>
            <person name="Orbach M.J."/>
            <person name="Galgiani J.N."/>
            <person name="Kirkland T.N."/>
            <person name="Cole G.T."/>
            <person name="Birren B.W."/>
            <person name="Henn M.R."/>
            <person name="Taylor J.W."/>
            <person name="Rounsley S.D."/>
        </authorList>
    </citation>
    <scope>GENOME REANNOTATION</scope>
    <source>
        <strain evidence="16">RS</strain>
    </source>
</reference>
<dbReference type="Proteomes" id="UP000001261">
    <property type="component" value="Unassembled WGS sequence"/>
</dbReference>
<dbReference type="InterPro" id="IPR011545">
    <property type="entry name" value="DEAD/DEAH_box_helicase_dom"/>
</dbReference>
<name>A0A0E1RZH3_COCIM</name>
<dbReference type="InterPro" id="IPR007502">
    <property type="entry name" value="Helicase-assoc_dom"/>
</dbReference>
<dbReference type="Pfam" id="PF00271">
    <property type="entry name" value="Helicase_C"/>
    <property type="match status" value="1"/>
</dbReference>
<comment type="catalytic activity">
    <reaction evidence="11">
        <text>ATP + H2O = ADP + phosphate + H(+)</text>
        <dbReference type="Rhea" id="RHEA:13065"/>
        <dbReference type="ChEBI" id="CHEBI:15377"/>
        <dbReference type="ChEBI" id="CHEBI:15378"/>
        <dbReference type="ChEBI" id="CHEBI:30616"/>
        <dbReference type="ChEBI" id="CHEBI:43474"/>
        <dbReference type="ChEBI" id="CHEBI:456216"/>
        <dbReference type="EC" id="3.6.4.13"/>
    </reaction>
</comment>
<evidence type="ECO:0000256" key="11">
    <source>
        <dbReference type="ARBA" id="ARBA00047984"/>
    </source>
</evidence>
<dbReference type="InterPro" id="IPR011709">
    <property type="entry name" value="DEAD-box_helicase_OB_fold"/>
</dbReference>
<dbReference type="SMR" id="A0A0E1RZH3"/>
<dbReference type="EC" id="3.6.4.13" evidence="2"/>
<proteinExistence type="predicted"/>
<dbReference type="GO" id="GO:0005524">
    <property type="term" value="F:ATP binding"/>
    <property type="evidence" value="ECO:0007669"/>
    <property type="project" value="UniProtKB-KW"/>
</dbReference>
<dbReference type="InterPro" id="IPR027417">
    <property type="entry name" value="P-loop_NTPase"/>
</dbReference>
<sequence>MAPGRKKKKPASNPARGFTTTSIPSKSQVINSGVLTKAEQPSVTKEEQKLATAGQPEKSKDSLENLSPEELEKHLEEAELQSLLDKYAGKCKNEASRQAGKLETERRTLRAQGMTINTRDWLSPDICNLIIEKEIKEIEKLPSYFSRFDENADFMANEEELCINMWTLKETLLKLGFSKSMVDKALRGILLHSSQDQASNKDFTSSIGQVLEWLASHSSEDELPIYGQQKPPAKPDDQKDEIEATPPNSGTITPVNNISTKPKSPTHPSPSLDSDSDMSDIDLDPDALIPRYLELRSRIYSLQPSFFNHPKTRSKKAAVSVVDPAIDSQIEKIKTKLAVVERDILFDSEKAEAEWKERLCELRADTAGSLRGGLKPTEPSLKMASGRDGKGPPTDTGGQPNLVDSDDDENILGSMFAIESDSPIGTAANAFTDGRVVTKLRDFGKSVGINPRRVLEEACRTRDPGFKIVYRDLDSTSYSHRKSVRITWSKAQEVPLDIPYPDIYFTSNPHFVQVSMDSISATTALQAESYVSVVALFILSSSTRENRAYMKLPGLWKDVWDELSGSRKEYEEAADKEVVKGLQDIFQQVKSQADEDVVLIENFKRRNGNARARQEENLQPKFSSSQPSKYFQSLWKDRSSTDLFAKMMKTRTNLPIWPFKEQIIEMISANQTLIICSETGSGKSTQIPSFILENELTAGRHCKIYVTEPRRISAISLAKRVSEELGEGRDAIGTARSLVGYAIRLESKVVASSRLIYATTGVVIRMLERPHDFNDITHLVLDEVHERTLDSDFLLIILRRLLNQRADLKLVLMSATVDAQMFSAYLDGAPVLNIPGRTFAVQTNYLEDAIEVTRHCSHEKESLDYTDESDFSSTERAQTDESLRSTLSAYSKQTCDAVCSFDEYRLDYKLIIDLIFTIATKPGLEKYSKAFLVFMPGLAEIRRLHDGILSEPFFENGWIVHSLHSSIASEEQEKAFLVPQNGTRKIVIATNIAETGITIPDITAVIDTGKEKVMRFDERRQISRLVETFISRANAKQRRGRAGRVQEGLCFHLFTKHRHDKLMADQQTPEMLRLSLQDLILRVKICNLGDIEETLSEALDPPSSKNIRRAIEALKAVKALTNTEVLTPLGRQLAQLPLDVFLGKLILYGALFQCVDSTVSIAAILSCKSPFVHTAASSNTTQAAKRAFDRGNSDLLSVYNAYCAWKKCRETPRMNEFTFCRKNCLSPQALLNIEDVKTQLLVSLVDTGLVKLDVSEEADLSRARFSGRRRQFFTVPERLDVNSSNDLVVNSVIAWSFYPRILTRQGKGWRNISNNQSVVLHTTSVNKTAELSTKWLSYYHIMQSRNRNYNAHETSAAEDFPIALLCGDVEFKMYSGVVSIDGNRIRFSVKDWKSMMALKALSTRIRDIISQIFRNPKKDLTIDQKDWFDILQQVFIQQKEKRSEKSQRR</sequence>
<organism evidence="15 16">
    <name type="scientific">Coccidioides immitis (strain RS)</name>
    <name type="common">Valley fever fungus</name>
    <dbReference type="NCBI Taxonomy" id="246410"/>
    <lineage>
        <taxon>Eukaryota</taxon>
        <taxon>Fungi</taxon>
        <taxon>Dikarya</taxon>
        <taxon>Ascomycota</taxon>
        <taxon>Pezizomycotina</taxon>
        <taxon>Eurotiomycetes</taxon>
        <taxon>Eurotiomycetidae</taxon>
        <taxon>Onygenales</taxon>
        <taxon>Onygenaceae</taxon>
        <taxon>Coccidioides</taxon>
    </lineage>
</organism>
<evidence type="ECO:0000256" key="5">
    <source>
        <dbReference type="ARBA" id="ARBA00022741"/>
    </source>
</evidence>
<evidence type="ECO:0000256" key="4">
    <source>
        <dbReference type="ARBA" id="ARBA00022640"/>
    </source>
</evidence>
<dbReference type="InterPro" id="IPR001650">
    <property type="entry name" value="Helicase_C-like"/>
</dbReference>
<evidence type="ECO:0000256" key="6">
    <source>
        <dbReference type="ARBA" id="ARBA00022801"/>
    </source>
</evidence>
<dbReference type="PANTHER" id="PTHR18934:SF145">
    <property type="entry name" value="ATP-DEPENDENT RNA HELICASE DHX57-RELATED"/>
    <property type="match status" value="1"/>
</dbReference>
<evidence type="ECO:0000256" key="10">
    <source>
        <dbReference type="ARBA" id="ARBA00022946"/>
    </source>
</evidence>
<keyword evidence="8" id="KW-0067">ATP-binding</keyword>
<dbReference type="Gene3D" id="3.40.50.300">
    <property type="entry name" value="P-loop containing nucleotide triphosphate hydrolases"/>
    <property type="match status" value="2"/>
</dbReference>
<dbReference type="GO" id="GO:0003723">
    <property type="term" value="F:RNA binding"/>
    <property type="evidence" value="ECO:0007669"/>
    <property type="project" value="UniProtKB-KW"/>
</dbReference>
<feature type="compositionally biased region" description="Polar residues" evidence="12">
    <location>
        <begin position="246"/>
        <end position="258"/>
    </location>
</feature>
<dbReference type="PROSITE" id="PS51192">
    <property type="entry name" value="HELICASE_ATP_BIND_1"/>
    <property type="match status" value="1"/>
</dbReference>
<dbReference type="Pfam" id="PF21010">
    <property type="entry name" value="HA2_C"/>
    <property type="match status" value="1"/>
</dbReference>
<accession>A0A0E1RZH3</accession>
<dbReference type="Pfam" id="PF00270">
    <property type="entry name" value="DEAD"/>
    <property type="match status" value="1"/>
</dbReference>
<dbReference type="VEuPathDB" id="FungiDB:CIMG_00910"/>
<dbReference type="KEGG" id="cim:CIMG_00910"/>
<gene>
    <name evidence="15" type="ORF">CIMG_00910</name>
</gene>
<dbReference type="FunFam" id="1.20.120.1080:FF:000002">
    <property type="entry name" value="Putative ATP-dependent RNA helicase DHX36"/>
    <property type="match status" value="1"/>
</dbReference>
<dbReference type="OrthoDB" id="5600252at2759"/>
<dbReference type="RefSeq" id="XP_001247139.1">
    <property type="nucleotide sequence ID" value="XM_001247138.2"/>
</dbReference>
<dbReference type="Pfam" id="PF07717">
    <property type="entry name" value="OB_NTP_bind"/>
    <property type="match status" value="1"/>
</dbReference>
<dbReference type="PANTHER" id="PTHR18934">
    <property type="entry name" value="ATP-DEPENDENT RNA HELICASE"/>
    <property type="match status" value="1"/>
</dbReference>
<feature type="compositionally biased region" description="Acidic residues" evidence="12">
    <location>
        <begin position="274"/>
        <end position="283"/>
    </location>
</feature>
<evidence type="ECO:0000256" key="12">
    <source>
        <dbReference type="SAM" id="MobiDB-lite"/>
    </source>
</evidence>
<evidence type="ECO:0000256" key="9">
    <source>
        <dbReference type="ARBA" id="ARBA00022884"/>
    </source>
</evidence>
<feature type="compositionally biased region" description="Polar residues" evidence="12">
    <location>
        <begin position="18"/>
        <end position="43"/>
    </location>
</feature>
<keyword evidence="3" id="KW-0150">Chloroplast</keyword>
<dbReference type="STRING" id="246410.A0A0E1RZH3"/>
<feature type="region of interest" description="Disordered" evidence="12">
    <location>
        <begin position="223"/>
        <end position="283"/>
    </location>
</feature>
<dbReference type="GeneID" id="4567419"/>
<dbReference type="SMART" id="SM00487">
    <property type="entry name" value="DEXDc"/>
    <property type="match status" value="1"/>
</dbReference>
<evidence type="ECO:0000259" key="13">
    <source>
        <dbReference type="PROSITE" id="PS51192"/>
    </source>
</evidence>
<reference evidence="16" key="1">
    <citation type="journal article" date="2009" name="Genome Res.">
        <title>Comparative genomic analyses of the human fungal pathogens Coccidioides and their relatives.</title>
        <authorList>
            <person name="Sharpton T.J."/>
            <person name="Stajich J.E."/>
            <person name="Rounsley S.D."/>
            <person name="Gardner M.J."/>
            <person name="Wortman J.R."/>
            <person name="Jordar V.S."/>
            <person name="Maiti R."/>
            <person name="Kodira C.D."/>
            <person name="Neafsey D.E."/>
            <person name="Zeng Q."/>
            <person name="Hung C.-Y."/>
            <person name="McMahan C."/>
            <person name="Muszewska A."/>
            <person name="Grynberg M."/>
            <person name="Mandel M.A."/>
            <person name="Kellner E.M."/>
            <person name="Barker B.M."/>
            <person name="Galgiani J.N."/>
            <person name="Orbach M.J."/>
            <person name="Kirkland T.N."/>
            <person name="Cole G.T."/>
            <person name="Henn M.R."/>
            <person name="Birren B.W."/>
            <person name="Taylor J.W."/>
        </authorList>
    </citation>
    <scope>NUCLEOTIDE SEQUENCE [LARGE SCALE GENOMIC DNA]</scope>
    <source>
        <strain evidence="16">RS</strain>
    </source>
</reference>
<keyword evidence="5" id="KW-0547">Nucleotide-binding</keyword>
<dbReference type="SUPFAM" id="SSF52540">
    <property type="entry name" value="P-loop containing nucleoside triphosphate hydrolases"/>
    <property type="match status" value="1"/>
</dbReference>
<feature type="compositionally biased region" description="Basic residues" evidence="12">
    <location>
        <begin position="1"/>
        <end position="10"/>
    </location>
</feature>
<dbReference type="Gene3D" id="1.20.120.1080">
    <property type="match status" value="1"/>
</dbReference>
<keyword evidence="10" id="KW-0809">Transit peptide</keyword>
<keyword evidence="16" id="KW-1185">Reference proteome</keyword>
<dbReference type="InterPro" id="IPR014001">
    <property type="entry name" value="Helicase_ATP-bd"/>
</dbReference>
<dbReference type="CDD" id="cd17917">
    <property type="entry name" value="DEXHc_RHA-like"/>
    <property type="match status" value="1"/>
</dbReference>
<evidence type="ECO:0000256" key="2">
    <source>
        <dbReference type="ARBA" id="ARBA00012552"/>
    </source>
</evidence>
<evidence type="ECO:0000259" key="14">
    <source>
        <dbReference type="PROSITE" id="PS51194"/>
    </source>
</evidence>
<evidence type="ECO:0000256" key="7">
    <source>
        <dbReference type="ARBA" id="ARBA00022806"/>
    </source>
</evidence>
<protein>
    <recommendedName>
        <fullName evidence="2">RNA helicase</fullName>
        <ecNumber evidence="2">3.6.4.13</ecNumber>
    </recommendedName>
</protein>
<dbReference type="InParanoid" id="A0A0E1RZH3"/>
<dbReference type="OMA" id="TFPVEMK"/>